<accession>A0AAW8U6E2</accession>
<evidence type="ECO:0000313" key="1">
    <source>
        <dbReference type="EMBL" id="MDT2834674.1"/>
    </source>
</evidence>
<dbReference type="RefSeq" id="WP_311868943.1">
    <property type="nucleotide sequence ID" value="NZ_JARQBZ010000023.1"/>
</dbReference>
<organism evidence="1 2">
    <name type="scientific">Vagococcus carniphilus</name>
    <dbReference type="NCBI Taxonomy" id="218144"/>
    <lineage>
        <taxon>Bacteria</taxon>
        <taxon>Bacillati</taxon>
        <taxon>Bacillota</taxon>
        <taxon>Bacilli</taxon>
        <taxon>Lactobacillales</taxon>
        <taxon>Enterococcaceae</taxon>
        <taxon>Vagococcus</taxon>
    </lineage>
</organism>
<reference evidence="1" key="1">
    <citation type="submission" date="2023-03" db="EMBL/GenBank/DDBJ databases">
        <authorList>
            <person name="Shen W."/>
            <person name="Cai J."/>
        </authorList>
    </citation>
    <scope>NUCLEOTIDE SEQUENCE</scope>
    <source>
        <strain evidence="1">P96-3</strain>
    </source>
</reference>
<sequence length="71" mass="7304">MTPSTIYPASIPTTKIAIPPIIERGCISVSLSGFPNKVTESDNRLGEIAVLLSVSGIVEVSLANAGHGEIA</sequence>
<protein>
    <submittedName>
        <fullName evidence="1">Uncharacterized protein</fullName>
    </submittedName>
</protein>
<dbReference type="AlphaFoldDB" id="A0AAW8U6E2"/>
<evidence type="ECO:0000313" key="2">
    <source>
        <dbReference type="Proteomes" id="UP001268577"/>
    </source>
</evidence>
<dbReference type="EMBL" id="JARQBZ010000023">
    <property type="protein sequence ID" value="MDT2834674.1"/>
    <property type="molecule type" value="Genomic_DNA"/>
</dbReference>
<dbReference type="Proteomes" id="UP001268577">
    <property type="component" value="Unassembled WGS sequence"/>
</dbReference>
<proteinExistence type="predicted"/>
<name>A0AAW8U6E2_9ENTE</name>
<comment type="caution">
    <text evidence="1">The sequence shown here is derived from an EMBL/GenBank/DDBJ whole genome shotgun (WGS) entry which is preliminary data.</text>
</comment>
<gene>
    <name evidence="1" type="ORF">P7H70_11560</name>
</gene>